<dbReference type="CDD" id="cd06850">
    <property type="entry name" value="biotinyl_domain"/>
    <property type="match status" value="1"/>
</dbReference>
<accession>A0A485M853</accession>
<dbReference type="PROSITE" id="PS00188">
    <property type="entry name" value="BIOTIN"/>
    <property type="match status" value="1"/>
</dbReference>
<evidence type="ECO:0000256" key="1">
    <source>
        <dbReference type="ARBA" id="ARBA00023267"/>
    </source>
</evidence>
<dbReference type="PANTHER" id="PTHR45266:SF3">
    <property type="entry name" value="OXALOACETATE DECARBOXYLASE ALPHA CHAIN"/>
    <property type="match status" value="1"/>
</dbReference>
<dbReference type="Pfam" id="PF00364">
    <property type="entry name" value="Biotin_lipoyl"/>
    <property type="match status" value="1"/>
</dbReference>
<evidence type="ECO:0000313" key="4">
    <source>
        <dbReference type="EMBL" id="VFU18761.1"/>
    </source>
</evidence>
<dbReference type="InterPro" id="IPR000089">
    <property type="entry name" value="Biotin_lipoyl"/>
</dbReference>
<dbReference type="InterPro" id="IPR011053">
    <property type="entry name" value="Single_hybrid_motif"/>
</dbReference>
<feature type="domain" description="Lipoyl-binding" evidence="3">
    <location>
        <begin position="52"/>
        <end position="128"/>
    </location>
</feature>
<dbReference type="PROSITE" id="PS50968">
    <property type="entry name" value="BIOTINYL_LIPOYL"/>
    <property type="match status" value="1"/>
</dbReference>
<reference evidence="4" key="1">
    <citation type="submission" date="2019-03" db="EMBL/GenBank/DDBJ databases">
        <authorList>
            <person name="Hao L."/>
        </authorList>
    </citation>
    <scope>NUCLEOTIDE SEQUENCE</scope>
</reference>
<feature type="region of interest" description="Disordered" evidence="2">
    <location>
        <begin position="31"/>
        <end position="53"/>
    </location>
</feature>
<dbReference type="InterPro" id="IPR050709">
    <property type="entry name" value="Biotin_Carboxyl_Carrier/Decarb"/>
</dbReference>
<dbReference type="FunFam" id="2.40.50.100:FF:000003">
    <property type="entry name" value="Acetyl-CoA carboxylase biotin carboxyl carrier protein"/>
    <property type="match status" value="1"/>
</dbReference>
<dbReference type="PANTHER" id="PTHR45266">
    <property type="entry name" value="OXALOACETATE DECARBOXYLASE ALPHA CHAIN"/>
    <property type="match status" value="1"/>
</dbReference>
<proteinExistence type="predicted"/>
<dbReference type="SUPFAM" id="SSF51230">
    <property type="entry name" value="Single hybrid motif"/>
    <property type="match status" value="1"/>
</dbReference>
<dbReference type="InterPro" id="IPR001882">
    <property type="entry name" value="Biotin_BS"/>
</dbReference>
<dbReference type="Gene3D" id="2.40.50.100">
    <property type="match status" value="1"/>
</dbReference>
<evidence type="ECO:0000256" key="2">
    <source>
        <dbReference type="SAM" id="MobiDB-lite"/>
    </source>
</evidence>
<dbReference type="GO" id="GO:0008948">
    <property type="term" value="F:oxaloacetate decarboxylase activity"/>
    <property type="evidence" value="ECO:0007669"/>
    <property type="project" value="UniProtKB-EC"/>
</dbReference>
<dbReference type="EMBL" id="CAADRN010000358">
    <property type="protein sequence ID" value="VFU18761.1"/>
    <property type="molecule type" value="Genomic_DNA"/>
</dbReference>
<keyword evidence="1" id="KW-0092">Biotin</keyword>
<organism evidence="4">
    <name type="scientific">anaerobic digester metagenome</name>
    <dbReference type="NCBI Taxonomy" id="1263854"/>
    <lineage>
        <taxon>unclassified sequences</taxon>
        <taxon>metagenomes</taxon>
        <taxon>ecological metagenomes</taxon>
    </lineage>
</organism>
<gene>
    <name evidence="4" type="primary">oadA</name>
    <name evidence="4" type="ORF">SCFA_570003</name>
</gene>
<protein>
    <submittedName>
        <fullName evidence="4">Oxaloacetate decarboxylase, alpha subunit</fullName>
        <ecNumber evidence="4">4.1.1.112</ecNumber>
    </submittedName>
</protein>
<name>A0A485M853_9ZZZZ</name>
<dbReference type="EC" id="4.1.1.112" evidence="4"/>
<feature type="compositionally biased region" description="Low complexity" evidence="2">
    <location>
        <begin position="32"/>
        <end position="45"/>
    </location>
</feature>
<sequence length="128" mass="13405">MKNYKVTVNGQSFTVIVEELNQQQTAKANTLSAPVEAAKPASAASHRQNEPSGKVLGAGEIVESPMPGSIIAVSVKPGNAVKEGEVLLILEAMKMENEITAPQSGTVREVHVKIGDTVDTGEPLVTIS</sequence>
<evidence type="ECO:0000259" key="3">
    <source>
        <dbReference type="PROSITE" id="PS50968"/>
    </source>
</evidence>
<dbReference type="AlphaFoldDB" id="A0A485M853"/>
<keyword evidence="4" id="KW-0456">Lyase</keyword>